<feature type="domain" description="Cytidylate kinase" evidence="9">
    <location>
        <begin position="6"/>
        <end position="215"/>
    </location>
</feature>
<evidence type="ECO:0000313" key="11">
    <source>
        <dbReference type="Proteomes" id="UP001446205"/>
    </source>
</evidence>
<keyword evidence="11" id="KW-1185">Reference proteome</keyword>
<organism evidence="10 11">
    <name type="scientific">Thermithiobacillus plumbiphilus</name>
    <dbReference type="NCBI Taxonomy" id="1729899"/>
    <lineage>
        <taxon>Bacteria</taxon>
        <taxon>Pseudomonadati</taxon>
        <taxon>Pseudomonadota</taxon>
        <taxon>Acidithiobacillia</taxon>
        <taxon>Acidithiobacillales</taxon>
        <taxon>Thermithiobacillaceae</taxon>
        <taxon>Thermithiobacillus</taxon>
    </lineage>
</organism>
<keyword evidence="2 8" id="KW-0808">Transferase</keyword>
<dbReference type="Pfam" id="PF02224">
    <property type="entry name" value="Cytidylate_kin"/>
    <property type="match status" value="1"/>
</dbReference>
<keyword evidence="8" id="KW-0963">Cytoplasm</keyword>
<comment type="catalytic activity">
    <reaction evidence="7 8">
        <text>CMP + ATP = CDP + ADP</text>
        <dbReference type="Rhea" id="RHEA:11600"/>
        <dbReference type="ChEBI" id="CHEBI:30616"/>
        <dbReference type="ChEBI" id="CHEBI:58069"/>
        <dbReference type="ChEBI" id="CHEBI:60377"/>
        <dbReference type="ChEBI" id="CHEBI:456216"/>
        <dbReference type="EC" id="2.7.4.25"/>
    </reaction>
</comment>
<evidence type="ECO:0000256" key="2">
    <source>
        <dbReference type="ARBA" id="ARBA00022679"/>
    </source>
</evidence>
<dbReference type="PANTHER" id="PTHR21299:SF2">
    <property type="entry name" value="CYTIDYLATE KINASE"/>
    <property type="match status" value="1"/>
</dbReference>
<keyword evidence="5 8" id="KW-0067">ATP-binding</keyword>
<dbReference type="CDD" id="cd02020">
    <property type="entry name" value="CMPK"/>
    <property type="match status" value="1"/>
</dbReference>
<dbReference type="EMBL" id="JBBPCO010000001">
    <property type="protein sequence ID" value="MEK8088342.1"/>
    <property type="molecule type" value="Genomic_DNA"/>
</dbReference>
<evidence type="ECO:0000256" key="6">
    <source>
        <dbReference type="ARBA" id="ARBA00047615"/>
    </source>
</evidence>
<dbReference type="InterPro" id="IPR027417">
    <property type="entry name" value="P-loop_NTPase"/>
</dbReference>
<dbReference type="InterPro" id="IPR003136">
    <property type="entry name" value="Cytidylate_kin"/>
</dbReference>
<comment type="subcellular location">
    <subcellularLocation>
        <location evidence="8">Cytoplasm</location>
    </subcellularLocation>
</comment>
<dbReference type="Gene3D" id="3.40.50.300">
    <property type="entry name" value="P-loop containing nucleotide triphosphate hydrolases"/>
    <property type="match status" value="1"/>
</dbReference>
<dbReference type="PANTHER" id="PTHR21299">
    <property type="entry name" value="CYTIDYLATE KINASE/PANTOATE-BETA-ALANINE LIGASE"/>
    <property type="match status" value="1"/>
</dbReference>
<reference evidence="10 11" key="1">
    <citation type="submission" date="2024-04" db="EMBL/GenBank/DDBJ databases">
        <authorList>
            <person name="Abashina T."/>
            <person name="Shaikin A."/>
        </authorList>
    </citation>
    <scope>NUCLEOTIDE SEQUENCE [LARGE SCALE GENOMIC DNA]</scope>
    <source>
        <strain evidence="10 11">AAFK</strain>
    </source>
</reference>
<dbReference type="InterPro" id="IPR011994">
    <property type="entry name" value="Cytidylate_kinase_dom"/>
</dbReference>
<comment type="similarity">
    <text evidence="1 8">Belongs to the cytidylate kinase family. Type 1 subfamily.</text>
</comment>
<dbReference type="NCBIfam" id="TIGR00017">
    <property type="entry name" value="cmk"/>
    <property type="match status" value="1"/>
</dbReference>
<evidence type="ECO:0000256" key="8">
    <source>
        <dbReference type="HAMAP-Rule" id="MF_00238"/>
    </source>
</evidence>
<keyword evidence="3 8" id="KW-0547">Nucleotide-binding</keyword>
<dbReference type="RefSeq" id="WP_341369408.1">
    <property type="nucleotide sequence ID" value="NZ_JBBPCO010000001.1"/>
</dbReference>
<sequence length="231" mass="25047">MNVPVITLDGPSGVGKGTLTRKLAAALGWHFLDSGAIYRLLALAAERQGISPEDETALLKLAAELDIRFEECPRGDVEIFLNGEPVTQAIRADAIGAFASRIAVLAPVRDALLERQRQFRQAPGLVADGRDMGTVVFPEATLKIFLTATAEERAKRRANQLRAQNVSVNLEQIQRDIEARDLRDSSRTVAPLKPAADAIIVDTTGQGIDESFARLWPMVEAAIFRSTTGST</sequence>
<dbReference type="GO" id="GO:0016301">
    <property type="term" value="F:kinase activity"/>
    <property type="evidence" value="ECO:0007669"/>
    <property type="project" value="UniProtKB-KW"/>
</dbReference>
<dbReference type="EC" id="2.7.4.25" evidence="8"/>
<evidence type="ECO:0000256" key="4">
    <source>
        <dbReference type="ARBA" id="ARBA00022777"/>
    </source>
</evidence>
<protein>
    <recommendedName>
        <fullName evidence="8">Cytidylate kinase</fullName>
        <shortName evidence="8">CK</shortName>
        <ecNumber evidence="8">2.7.4.25</ecNumber>
    </recommendedName>
    <alternativeName>
        <fullName evidence="8">Cytidine monophosphate kinase</fullName>
        <shortName evidence="8">CMP kinase</shortName>
    </alternativeName>
</protein>
<evidence type="ECO:0000259" key="9">
    <source>
        <dbReference type="Pfam" id="PF02224"/>
    </source>
</evidence>
<keyword evidence="4 8" id="KW-0418">Kinase</keyword>
<accession>A0ABU9D451</accession>
<comment type="caution">
    <text evidence="10">The sequence shown here is derived from an EMBL/GenBank/DDBJ whole genome shotgun (WGS) entry which is preliminary data.</text>
</comment>
<dbReference type="SUPFAM" id="SSF52540">
    <property type="entry name" value="P-loop containing nucleoside triphosphate hydrolases"/>
    <property type="match status" value="1"/>
</dbReference>
<feature type="binding site" evidence="8">
    <location>
        <begin position="10"/>
        <end position="18"/>
    </location>
    <ligand>
        <name>ATP</name>
        <dbReference type="ChEBI" id="CHEBI:30616"/>
    </ligand>
</feature>
<comment type="catalytic activity">
    <reaction evidence="6 8">
        <text>dCMP + ATP = dCDP + ADP</text>
        <dbReference type="Rhea" id="RHEA:25094"/>
        <dbReference type="ChEBI" id="CHEBI:30616"/>
        <dbReference type="ChEBI" id="CHEBI:57566"/>
        <dbReference type="ChEBI" id="CHEBI:58593"/>
        <dbReference type="ChEBI" id="CHEBI:456216"/>
        <dbReference type="EC" id="2.7.4.25"/>
    </reaction>
</comment>
<dbReference type="HAMAP" id="MF_00238">
    <property type="entry name" value="Cytidyl_kinase_type1"/>
    <property type="match status" value="1"/>
</dbReference>
<evidence type="ECO:0000256" key="5">
    <source>
        <dbReference type="ARBA" id="ARBA00022840"/>
    </source>
</evidence>
<name>A0ABU9D451_9PROT</name>
<evidence type="ECO:0000256" key="3">
    <source>
        <dbReference type="ARBA" id="ARBA00022741"/>
    </source>
</evidence>
<evidence type="ECO:0000256" key="7">
    <source>
        <dbReference type="ARBA" id="ARBA00048478"/>
    </source>
</evidence>
<proteinExistence type="inferred from homology"/>
<dbReference type="Proteomes" id="UP001446205">
    <property type="component" value="Unassembled WGS sequence"/>
</dbReference>
<evidence type="ECO:0000313" key="10">
    <source>
        <dbReference type="EMBL" id="MEK8088342.1"/>
    </source>
</evidence>
<gene>
    <name evidence="8 10" type="primary">cmk</name>
    <name evidence="10" type="ORF">WOB96_01055</name>
</gene>
<evidence type="ECO:0000256" key="1">
    <source>
        <dbReference type="ARBA" id="ARBA00009427"/>
    </source>
</evidence>